<gene>
    <name evidence="8" type="ORF">AWB85_24990</name>
</gene>
<dbReference type="AlphaFoldDB" id="A0A179V9A6"/>
<evidence type="ECO:0000259" key="7">
    <source>
        <dbReference type="PROSITE" id="PS51900"/>
    </source>
</evidence>
<dbReference type="PROSITE" id="PS51900">
    <property type="entry name" value="CB"/>
    <property type="match status" value="1"/>
</dbReference>
<evidence type="ECO:0008006" key="10">
    <source>
        <dbReference type="Google" id="ProtNLM"/>
    </source>
</evidence>
<dbReference type="SUPFAM" id="SSF56349">
    <property type="entry name" value="DNA breaking-rejoining enzymes"/>
    <property type="match status" value="1"/>
</dbReference>
<dbReference type="EMBL" id="LQYE01000015">
    <property type="protein sequence ID" value="OAT68469.1"/>
    <property type="molecule type" value="Genomic_DNA"/>
</dbReference>
<dbReference type="GO" id="GO:0003677">
    <property type="term" value="F:DNA binding"/>
    <property type="evidence" value="ECO:0007669"/>
    <property type="project" value="UniProtKB-UniRule"/>
</dbReference>
<protein>
    <recommendedName>
        <fullName evidence="10">Integrase</fullName>
    </recommendedName>
</protein>
<keyword evidence="4" id="KW-0233">DNA recombination</keyword>
<comment type="caution">
    <text evidence="8">The sequence shown here is derived from an EMBL/GenBank/DDBJ whole genome shotgun (WGS) entry which is preliminary data.</text>
</comment>
<dbReference type="PANTHER" id="PTHR30349">
    <property type="entry name" value="PHAGE INTEGRASE-RELATED"/>
    <property type="match status" value="1"/>
</dbReference>
<name>A0A179V9A6_9MYCO</name>
<evidence type="ECO:0000256" key="4">
    <source>
        <dbReference type="ARBA" id="ARBA00023172"/>
    </source>
</evidence>
<dbReference type="Proteomes" id="UP000186919">
    <property type="component" value="Unassembled WGS sequence"/>
</dbReference>
<dbReference type="GO" id="GO:0006310">
    <property type="term" value="P:DNA recombination"/>
    <property type="evidence" value="ECO:0007669"/>
    <property type="project" value="UniProtKB-KW"/>
</dbReference>
<dbReference type="InterPro" id="IPR011010">
    <property type="entry name" value="DNA_brk_join_enz"/>
</dbReference>
<sequence>MARWVDATSQERTKSYARKDQAEAHIRQVTTDLVTGTYVDSARSAVTFAVVAEEWFAMKRGQNRTKATLGGYRSVLDTKVLPRWGDMKLTDITHADIQQWVTWMTTSEDARQLRTQDLKRAKRKPLSPSSTHKAYGQLKQVLAFAIRSKRLAINPADDVELPSVSASRREDMALTHAQVRALAEGAREAGPIVLALAYTGMRFGELAALRVRAIDLDKRRIVLKSGVTQVTGMGLVEGNTKAHQTRSAPILTDELADLLMKAMVDKGLDAYVFPGPDGGPMYNHYFRTRFDWGCKAAGLTGATPKTLRHSAGSLALQLGASVTTVQKLLGHKNAHTTMTHYAHMLPDDFDNLAEKMNAAAVSAAGEPINP</sequence>
<keyword evidence="2" id="KW-0229">DNA integration</keyword>
<evidence type="ECO:0000256" key="3">
    <source>
        <dbReference type="ARBA" id="ARBA00023125"/>
    </source>
</evidence>
<dbReference type="InterPro" id="IPR044068">
    <property type="entry name" value="CB"/>
</dbReference>
<dbReference type="Gene3D" id="1.10.150.130">
    <property type="match status" value="1"/>
</dbReference>
<dbReference type="Pfam" id="PF00589">
    <property type="entry name" value="Phage_integrase"/>
    <property type="match status" value="1"/>
</dbReference>
<dbReference type="Pfam" id="PF14659">
    <property type="entry name" value="Phage_int_SAM_3"/>
    <property type="match status" value="1"/>
</dbReference>
<organism evidence="8 9">
    <name type="scientific">Mycobacteroides immunogenum</name>
    <dbReference type="NCBI Taxonomy" id="83262"/>
    <lineage>
        <taxon>Bacteria</taxon>
        <taxon>Bacillati</taxon>
        <taxon>Actinomycetota</taxon>
        <taxon>Actinomycetes</taxon>
        <taxon>Mycobacteriales</taxon>
        <taxon>Mycobacteriaceae</taxon>
        <taxon>Mycobacteroides</taxon>
    </lineage>
</organism>
<proteinExistence type="inferred from homology"/>
<accession>A0A179V9A6</accession>
<reference evidence="8 9" key="1">
    <citation type="submission" date="2016-01" db="EMBL/GenBank/DDBJ databases">
        <title>Mycobacterium immunogenum strain CD11_6 genome sequencing and assembly.</title>
        <authorList>
            <person name="Kaur G."/>
            <person name="Nair G.R."/>
            <person name="Mayilraj S."/>
        </authorList>
    </citation>
    <scope>NUCLEOTIDE SEQUENCE [LARGE SCALE GENOMIC DNA]</scope>
    <source>
        <strain evidence="8 9">CD11-6</strain>
    </source>
</reference>
<evidence type="ECO:0000256" key="5">
    <source>
        <dbReference type="PROSITE-ProRule" id="PRU01248"/>
    </source>
</evidence>
<dbReference type="InterPro" id="IPR010998">
    <property type="entry name" value="Integrase_recombinase_N"/>
</dbReference>
<comment type="similarity">
    <text evidence="1">Belongs to the 'phage' integrase family.</text>
</comment>
<dbReference type="Gene3D" id="1.10.443.10">
    <property type="entry name" value="Intergrase catalytic core"/>
    <property type="match status" value="1"/>
</dbReference>
<evidence type="ECO:0000256" key="2">
    <source>
        <dbReference type="ARBA" id="ARBA00022908"/>
    </source>
</evidence>
<dbReference type="PANTHER" id="PTHR30349:SF64">
    <property type="entry name" value="PROPHAGE INTEGRASE INTD-RELATED"/>
    <property type="match status" value="1"/>
</dbReference>
<feature type="domain" description="Tyr recombinase" evidence="6">
    <location>
        <begin position="169"/>
        <end position="357"/>
    </location>
</feature>
<dbReference type="GO" id="GO:0015074">
    <property type="term" value="P:DNA integration"/>
    <property type="evidence" value="ECO:0007669"/>
    <property type="project" value="UniProtKB-KW"/>
</dbReference>
<evidence type="ECO:0000313" key="9">
    <source>
        <dbReference type="Proteomes" id="UP000186919"/>
    </source>
</evidence>
<dbReference type="InterPro" id="IPR002104">
    <property type="entry name" value="Integrase_catalytic"/>
</dbReference>
<dbReference type="InterPro" id="IPR050090">
    <property type="entry name" value="Tyrosine_recombinase_XerCD"/>
</dbReference>
<dbReference type="InterPro" id="IPR013762">
    <property type="entry name" value="Integrase-like_cat_sf"/>
</dbReference>
<evidence type="ECO:0000313" key="8">
    <source>
        <dbReference type="EMBL" id="OAT68469.1"/>
    </source>
</evidence>
<dbReference type="InterPro" id="IPR004107">
    <property type="entry name" value="Integrase_SAM-like_N"/>
</dbReference>
<dbReference type="CDD" id="cd00796">
    <property type="entry name" value="INT_Rci_Hp1_C"/>
    <property type="match status" value="1"/>
</dbReference>
<keyword evidence="3 5" id="KW-0238">DNA-binding</keyword>
<dbReference type="PROSITE" id="PS51898">
    <property type="entry name" value="TYR_RECOMBINASE"/>
    <property type="match status" value="1"/>
</dbReference>
<evidence type="ECO:0000259" key="6">
    <source>
        <dbReference type="PROSITE" id="PS51898"/>
    </source>
</evidence>
<evidence type="ECO:0000256" key="1">
    <source>
        <dbReference type="ARBA" id="ARBA00008857"/>
    </source>
</evidence>
<feature type="domain" description="Core-binding (CB)" evidence="7">
    <location>
        <begin position="46"/>
        <end position="146"/>
    </location>
</feature>